<dbReference type="KEGG" id="kphy:AOZ06_10025"/>
<feature type="region of interest" description="Disordered" evidence="1">
    <location>
        <begin position="16"/>
        <end position="51"/>
    </location>
</feature>
<evidence type="ECO:0008006" key="4">
    <source>
        <dbReference type="Google" id="ProtNLM"/>
    </source>
</evidence>
<evidence type="ECO:0000313" key="3">
    <source>
        <dbReference type="Proteomes" id="UP000063699"/>
    </source>
</evidence>
<dbReference type="EMBL" id="CP012752">
    <property type="protein sequence ID" value="ALG07213.1"/>
    <property type="molecule type" value="Genomic_DNA"/>
</dbReference>
<dbReference type="InterPro" id="IPR029046">
    <property type="entry name" value="LolA/LolB/LppX"/>
</dbReference>
<name>A0A0N9HZB2_9PSEU</name>
<gene>
    <name evidence="2" type="ORF">AOZ06_10025</name>
</gene>
<evidence type="ECO:0000313" key="2">
    <source>
        <dbReference type="EMBL" id="ALG07213.1"/>
    </source>
</evidence>
<feature type="compositionally biased region" description="Polar residues" evidence="1">
    <location>
        <begin position="20"/>
        <end position="47"/>
    </location>
</feature>
<organism evidence="2 3">
    <name type="scientific">Kibdelosporangium phytohabitans</name>
    <dbReference type="NCBI Taxonomy" id="860235"/>
    <lineage>
        <taxon>Bacteria</taxon>
        <taxon>Bacillati</taxon>
        <taxon>Actinomycetota</taxon>
        <taxon>Actinomycetes</taxon>
        <taxon>Pseudonocardiales</taxon>
        <taxon>Pseudonocardiaceae</taxon>
        <taxon>Kibdelosporangium</taxon>
    </lineage>
</organism>
<keyword evidence="3" id="KW-1185">Reference proteome</keyword>
<evidence type="ECO:0000256" key="1">
    <source>
        <dbReference type="SAM" id="MobiDB-lite"/>
    </source>
</evidence>
<dbReference type="Proteomes" id="UP000063699">
    <property type="component" value="Chromosome"/>
</dbReference>
<dbReference type="STRING" id="860235.AOZ06_10025"/>
<dbReference type="SUPFAM" id="SSF89392">
    <property type="entry name" value="Prokaryotic lipoproteins and lipoprotein localization factors"/>
    <property type="match status" value="1"/>
</dbReference>
<protein>
    <recommendedName>
        <fullName evidence="4">LppX_LprAFG lipoprotein</fullName>
    </recommendedName>
</protein>
<proteinExistence type="predicted"/>
<dbReference type="AlphaFoldDB" id="A0A0N9HZB2"/>
<accession>A0A0N9HZB2</accession>
<dbReference type="Gene3D" id="2.50.20.20">
    <property type="match status" value="1"/>
</dbReference>
<reference evidence="2 3" key="1">
    <citation type="submission" date="2015-07" db="EMBL/GenBank/DDBJ databases">
        <title>Genome sequencing of Kibdelosporangium phytohabitans.</title>
        <authorList>
            <person name="Qin S."/>
            <person name="Xing K."/>
        </authorList>
    </citation>
    <scope>NUCLEOTIDE SEQUENCE [LARGE SCALE GENOMIC DNA]</scope>
    <source>
        <strain evidence="2 3">KLBMP1111</strain>
    </source>
</reference>
<sequence length="265" mass="27719">MSSAVALSVLAVAGCERSAVSGSPQPQSGATVTQQEAPKPDSPSNADPKSLIASAAKTTRSELSCKFESKMELAGEAGPGVVGWTSTGEIDFKNNRSKIDSVMDMGGKKTTMIILNDGNTVYMKTSIEGAPAAKWSKVDLKQLPSSLGELGSVGGQSAGSDPMVFIDKVKEIADVTPDGSETIRGVPTTRYKVTLDPAKLPADQKDDTEISSGAIKLFLDSKGRLARIQISMSADDAGGSMNWDFFEYGAPVKVEVPPADQIEGN</sequence>